<feature type="transmembrane region" description="Helical" evidence="8">
    <location>
        <begin position="263"/>
        <end position="284"/>
    </location>
</feature>
<evidence type="ECO:0000313" key="10">
    <source>
        <dbReference type="EMBL" id="HDQ88614.1"/>
    </source>
</evidence>
<dbReference type="GO" id="GO:0009103">
    <property type="term" value="P:lipopolysaccharide biosynthetic process"/>
    <property type="evidence" value="ECO:0007669"/>
    <property type="project" value="UniProtKB-KW"/>
</dbReference>
<name>A0A7C1HCR5_UNCKA</name>
<keyword evidence="2" id="KW-0328">Glycosyltransferase</keyword>
<comment type="caution">
    <text evidence="10">The sequence shown here is derived from an EMBL/GenBank/DDBJ whole genome shotgun (WGS) entry which is preliminary data.</text>
</comment>
<keyword evidence="7 8" id="KW-0472">Membrane</keyword>
<dbReference type="Gene3D" id="3.90.550.10">
    <property type="entry name" value="Spore Coat Polysaccharide Biosynthesis Protein SpsA, Chain A"/>
    <property type="match status" value="1"/>
</dbReference>
<evidence type="ECO:0000256" key="3">
    <source>
        <dbReference type="ARBA" id="ARBA00022679"/>
    </source>
</evidence>
<dbReference type="GO" id="GO:0005886">
    <property type="term" value="C:plasma membrane"/>
    <property type="evidence" value="ECO:0007669"/>
    <property type="project" value="TreeGrafter"/>
</dbReference>
<evidence type="ECO:0000256" key="1">
    <source>
        <dbReference type="ARBA" id="ARBA00022475"/>
    </source>
</evidence>
<sequence>DGNGNGENGNGNGNGNGRKLVSIVIPCYNEEKNIDRTIEGLLNIARKSQYNYEIIAVNDGSKDKTWEVIKTYADKYPSVKGINQMTNFGQSAAYQAGFDLSQGDYVITVSADLEIPLDNVEVVLRKLEEGYDFVNTHRVGRWQNDEDATNAGRSQKSGMANKIIGAISKVHMEDRGSGMKGFTKIIVKNLRLYGEMHRFIPDCASVYGARMMEFEVQFSDRDFGVSAYKGNKRTIKVMLDLMTLGFMLYFAKKPFYALPGRLFGATGAVISGIGFAIGGYLGFLKVFMGQSIGYRPLLSVAILMIIVGIQSMMMGVLGELLMRIYFEATGRKTYTVREVRE</sequence>
<evidence type="ECO:0000259" key="9">
    <source>
        <dbReference type="Pfam" id="PF00535"/>
    </source>
</evidence>
<evidence type="ECO:0000256" key="5">
    <source>
        <dbReference type="ARBA" id="ARBA00022985"/>
    </source>
</evidence>
<feature type="domain" description="Glycosyltransferase 2-like" evidence="9">
    <location>
        <begin position="22"/>
        <end position="187"/>
    </location>
</feature>
<protein>
    <submittedName>
        <fullName evidence="10">Glycosyltransferase</fullName>
    </submittedName>
</protein>
<dbReference type="Proteomes" id="UP000886066">
    <property type="component" value="Unassembled WGS sequence"/>
</dbReference>
<keyword evidence="6 8" id="KW-1133">Transmembrane helix</keyword>
<keyword evidence="3" id="KW-0808">Transferase</keyword>
<dbReference type="EMBL" id="DSDM01000025">
    <property type="protein sequence ID" value="HDQ88614.1"/>
    <property type="molecule type" value="Genomic_DNA"/>
</dbReference>
<evidence type="ECO:0000256" key="7">
    <source>
        <dbReference type="ARBA" id="ARBA00023136"/>
    </source>
</evidence>
<accession>A0A7C1HCR5</accession>
<dbReference type="InterPro" id="IPR001173">
    <property type="entry name" value="Glyco_trans_2-like"/>
</dbReference>
<organism evidence="10">
    <name type="scientific">candidate division WWE3 bacterium</name>
    <dbReference type="NCBI Taxonomy" id="2053526"/>
    <lineage>
        <taxon>Bacteria</taxon>
        <taxon>Katanobacteria</taxon>
    </lineage>
</organism>
<dbReference type="GO" id="GO:0016757">
    <property type="term" value="F:glycosyltransferase activity"/>
    <property type="evidence" value="ECO:0007669"/>
    <property type="project" value="UniProtKB-KW"/>
</dbReference>
<reference evidence="10" key="1">
    <citation type="journal article" date="2020" name="mSystems">
        <title>Genome- and Community-Level Interaction Insights into Carbon Utilization and Element Cycling Functions of Hydrothermarchaeota in Hydrothermal Sediment.</title>
        <authorList>
            <person name="Zhou Z."/>
            <person name="Liu Y."/>
            <person name="Xu W."/>
            <person name="Pan J."/>
            <person name="Luo Z.H."/>
            <person name="Li M."/>
        </authorList>
    </citation>
    <scope>NUCLEOTIDE SEQUENCE [LARGE SCALE GENOMIC DNA]</scope>
    <source>
        <strain evidence="10">SpSt-1219</strain>
    </source>
</reference>
<keyword evidence="4 8" id="KW-0812">Transmembrane</keyword>
<feature type="transmembrane region" description="Helical" evidence="8">
    <location>
        <begin position="296"/>
        <end position="317"/>
    </location>
</feature>
<keyword evidence="1" id="KW-1003">Cell membrane</keyword>
<feature type="non-terminal residue" evidence="10">
    <location>
        <position position="1"/>
    </location>
</feature>
<dbReference type="AlphaFoldDB" id="A0A7C1HCR5"/>
<dbReference type="PANTHER" id="PTHR48090:SF3">
    <property type="entry name" value="UNDECAPRENYL-PHOSPHATE 4-DEOXY-4-FORMAMIDO-L-ARABINOSE TRANSFERASE"/>
    <property type="match status" value="1"/>
</dbReference>
<proteinExistence type="predicted"/>
<dbReference type="InterPro" id="IPR029044">
    <property type="entry name" value="Nucleotide-diphossugar_trans"/>
</dbReference>
<evidence type="ECO:0000256" key="8">
    <source>
        <dbReference type="SAM" id="Phobius"/>
    </source>
</evidence>
<evidence type="ECO:0000256" key="4">
    <source>
        <dbReference type="ARBA" id="ARBA00022692"/>
    </source>
</evidence>
<dbReference type="CDD" id="cd04187">
    <property type="entry name" value="DPM1_like_bac"/>
    <property type="match status" value="1"/>
</dbReference>
<evidence type="ECO:0000256" key="2">
    <source>
        <dbReference type="ARBA" id="ARBA00022676"/>
    </source>
</evidence>
<dbReference type="PANTHER" id="PTHR48090">
    <property type="entry name" value="UNDECAPRENYL-PHOSPHATE 4-DEOXY-4-FORMAMIDO-L-ARABINOSE TRANSFERASE-RELATED"/>
    <property type="match status" value="1"/>
</dbReference>
<dbReference type="SUPFAM" id="SSF53448">
    <property type="entry name" value="Nucleotide-diphospho-sugar transferases"/>
    <property type="match status" value="1"/>
</dbReference>
<dbReference type="InterPro" id="IPR050256">
    <property type="entry name" value="Glycosyltransferase_2"/>
</dbReference>
<dbReference type="Pfam" id="PF00535">
    <property type="entry name" value="Glycos_transf_2"/>
    <property type="match status" value="1"/>
</dbReference>
<evidence type="ECO:0000256" key="6">
    <source>
        <dbReference type="ARBA" id="ARBA00022989"/>
    </source>
</evidence>
<gene>
    <name evidence="10" type="ORF">ENN92_00475</name>
</gene>
<keyword evidence="5" id="KW-0448">Lipopolysaccharide biosynthesis</keyword>